<organism evidence="1 2">
    <name type="scientific">Mucor lusitanicus CBS 277.49</name>
    <dbReference type="NCBI Taxonomy" id="747725"/>
    <lineage>
        <taxon>Eukaryota</taxon>
        <taxon>Fungi</taxon>
        <taxon>Fungi incertae sedis</taxon>
        <taxon>Mucoromycota</taxon>
        <taxon>Mucoromycotina</taxon>
        <taxon>Mucoromycetes</taxon>
        <taxon>Mucorales</taxon>
        <taxon>Mucorineae</taxon>
        <taxon>Mucoraceae</taxon>
        <taxon>Mucor</taxon>
    </lineage>
</organism>
<keyword evidence="2" id="KW-1185">Reference proteome</keyword>
<dbReference type="VEuPathDB" id="FungiDB:MUCCIDRAFT_82360"/>
<dbReference type="AlphaFoldDB" id="A0A162QH35"/>
<comment type="caution">
    <text evidence="1">The sequence shown here is derived from an EMBL/GenBank/DDBJ whole genome shotgun (WGS) entry which is preliminary data.</text>
</comment>
<protein>
    <submittedName>
        <fullName evidence="1">Uncharacterized protein</fullName>
    </submittedName>
</protein>
<accession>A0A162QH35</accession>
<evidence type="ECO:0000313" key="1">
    <source>
        <dbReference type="EMBL" id="OAD01980.1"/>
    </source>
</evidence>
<name>A0A162QH35_MUCCL</name>
<proteinExistence type="predicted"/>
<evidence type="ECO:0000313" key="2">
    <source>
        <dbReference type="Proteomes" id="UP000077051"/>
    </source>
</evidence>
<reference evidence="1 2" key="1">
    <citation type="submission" date="2015-06" db="EMBL/GenBank/DDBJ databases">
        <title>Expansion of signal transduction pathways in fungi by whole-genome duplication.</title>
        <authorList>
            <consortium name="DOE Joint Genome Institute"/>
            <person name="Corrochano L.M."/>
            <person name="Kuo A."/>
            <person name="Marcet-Houben M."/>
            <person name="Polaino S."/>
            <person name="Salamov A."/>
            <person name="Villalobos J.M."/>
            <person name="Alvarez M.I."/>
            <person name="Avalos J."/>
            <person name="Benito E.P."/>
            <person name="Benoit I."/>
            <person name="Burger G."/>
            <person name="Camino L.P."/>
            <person name="Canovas D."/>
            <person name="Cerda-Olmedo E."/>
            <person name="Cheng J.-F."/>
            <person name="Dominguez A."/>
            <person name="Elias M."/>
            <person name="Eslava A.P."/>
            <person name="Glaser F."/>
            <person name="Grimwood J."/>
            <person name="Gutierrez G."/>
            <person name="Heitman J."/>
            <person name="Henrissat B."/>
            <person name="Iturriaga E.A."/>
            <person name="Lang B.F."/>
            <person name="Lavin J.L."/>
            <person name="Lee S."/>
            <person name="Li W."/>
            <person name="Lindquist E."/>
            <person name="Lopez-Garcia S."/>
            <person name="Luque E.M."/>
            <person name="Marcos A.T."/>
            <person name="Martin J."/>
            <person name="Mccluskey K."/>
            <person name="Medina H.R."/>
            <person name="Miralles-Duran A."/>
            <person name="Miyazaki A."/>
            <person name="Munoz-Torres E."/>
            <person name="Oguiza J.A."/>
            <person name="Ohm R."/>
            <person name="Olmedo M."/>
            <person name="Orejas M."/>
            <person name="Ortiz-Castellanos L."/>
            <person name="Pisabarro A.G."/>
            <person name="Rodriguez-Romero J."/>
            <person name="Ruiz-Herrera J."/>
            <person name="Ruiz-Vazquez R."/>
            <person name="Sanz C."/>
            <person name="Schackwitz W."/>
            <person name="Schmutz J."/>
            <person name="Shahriari M."/>
            <person name="Shelest E."/>
            <person name="Silva-Franco F."/>
            <person name="Soanes D."/>
            <person name="Syed K."/>
            <person name="Tagua V.G."/>
            <person name="Talbot N.J."/>
            <person name="Thon M."/>
            <person name="De Vries R.P."/>
            <person name="Wiebenga A."/>
            <person name="Yadav J.S."/>
            <person name="Braun E.L."/>
            <person name="Baker S."/>
            <person name="Garre V."/>
            <person name="Horwitz B."/>
            <person name="Torres-Martinez S."/>
            <person name="Idnurm A."/>
            <person name="Herrera-Estrella A."/>
            <person name="Gabaldon T."/>
            <person name="Grigoriev I.V."/>
        </authorList>
    </citation>
    <scope>NUCLEOTIDE SEQUENCE [LARGE SCALE GENOMIC DNA]</scope>
    <source>
        <strain evidence="1 2">CBS 277.49</strain>
    </source>
</reference>
<sequence>MTVMVKRDSGNWTSEPGKLMLYSLVKKACLSSTSPDQLRGFVVALTKCSYIAEVERSCLIYFALETECDPYAEAYNTHFREGILNKIRKSSNPNPNYLIVFPTKFSIGTCIQAGDSGVKHKYAVCSFE</sequence>
<gene>
    <name evidence="1" type="ORF">MUCCIDRAFT_82360</name>
</gene>
<dbReference type="Proteomes" id="UP000077051">
    <property type="component" value="Unassembled WGS sequence"/>
</dbReference>
<dbReference type="EMBL" id="AMYB01000005">
    <property type="protein sequence ID" value="OAD01980.1"/>
    <property type="molecule type" value="Genomic_DNA"/>
</dbReference>